<feature type="transmembrane region" description="Helical" evidence="4">
    <location>
        <begin position="60"/>
        <end position="81"/>
    </location>
</feature>
<dbReference type="InterPro" id="IPR050327">
    <property type="entry name" value="Proton-linked_MCT"/>
</dbReference>
<evidence type="ECO:0000256" key="2">
    <source>
        <dbReference type="ARBA" id="ARBA00006727"/>
    </source>
</evidence>
<organism evidence="6 7">
    <name type="scientific">Melanomma pulvis-pyrius CBS 109.77</name>
    <dbReference type="NCBI Taxonomy" id="1314802"/>
    <lineage>
        <taxon>Eukaryota</taxon>
        <taxon>Fungi</taxon>
        <taxon>Dikarya</taxon>
        <taxon>Ascomycota</taxon>
        <taxon>Pezizomycotina</taxon>
        <taxon>Dothideomycetes</taxon>
        <taxon>Pleosporomycetidae</taxon>
        <taxon>Pleosporales</taxon>
        <taxon>Melanommataceae</taxon>
        <taxon>Melanomma</taxon>
    </lineage>
</organism>
<feature type="region of interest" description="Disordered" evidence="3">
    <location>
        <begin position="1"/>
        <end position="50"/>
    </location>
</feature>
<dbReference type="InterPro" id="IPR020846">
    <property type="entry name" value="MFS_dom"/>
</dbReference>
<dbReference type="InterPro" id="IPR011701">
    <property type="entry name" value="MFS"/>
</dbReference>
<protein>
    <submittedName>
        <fullName evidence="6">MFS general substrate transporter</fullName>
    </submittedName>
</protein>
<dbReference type="InterPro" id="IPR036259">
    <property type="entry name" value="MFS_trans_sf"/>
</dbReference>
<keyword evidence="4" id="KW-1133">Transmembrane helix</keyword>
<reference evidence="6" key="1">
    <citation type="journal article" date="2020" name="Stud. Mycol.">
        <title>101 Dothideomycetes genomes: a test case for predicting lifestyles and emergence of pathogens.</title>
        <authorList>
            <person name="Haridas S."/>
            <person name="Albert R."/>
            <person name="Binder M."/>
            <person name="Bloem J."/>
            <person name="Labutti K."/>
            <person name="Salamov A."/>
            <person name="Andreopoulos B."/>
            <person name="Baker S."/>
            <person name="Barry K."/>
            <person name="Bills G."/>
            <person name="Bluhm B."/>
            <person name="Cannon C."/>
            <person name="Castanera R."/>
            <person name="Culley D."/>
            <person name="Daum C."/>
            <person name="Ezra D."/>
            <person name="Gonzalez J."/>
            <person name="Henrissat B."/>
            <person name="Kuo A."/>
            <person name="Liang C."/>
            <person name="Lipzen A."/>
            <person name="Lutzoni F."/>
            <person name="Magnuson J."/>
            <person name="Mondo S."/>
            <person name="Nolan M."/>
            <person name="Ohm R."/>
            <person name="Pangilinan J."/>
            <person name="Park H.-J."/>
            <person name="Ramirez L."/>
            <person name="Alfaro M."/>
            <person name="Sun H."/>
            <person name="Tritt A."/>
            <person name="Yoshinaga Y."/>
            <person name="Zwiers L.-H."/>
            <person name="Turgeon B."/>
            <person name="Goodwin S."/>
            <person name="Spatafora J."/>
            <person name="Crous P."/>
            <person name="Grigoriev I."/>
        </authorList>
    </citation>
    <scope>NUCLEOTIDE SEQUENCE</scope>
    <source>
        <strain evidence="6">CBS 109.77</strain>
    </source>
</reference>
<feature type="transmembrane region" description="Helical" evidence="4">
    <location>
        <begin position="330"/>
        <end position="349"/>
    </location>
</feature>
<dbReference type="GO" id="GO:0016020">
    <property type="term" value="C:membrane"/>
    <property type="evidence" value="ECO:0007669"/>
    <property type="project" value="UniProtKB-SubCell"/>
</dbReference>
<dbReference type="Proteomes" id="UP000799757">
    <property type="component" value="Unassembled WGS sequence"/>
</dbReference>
<dbReference type="SUPFAM" id="SSF103473">
    <property type="entry name" value="MFS general substrate transporter"/>
    <property type="match status" value="1"/>
</dbReference>
<feature type="compositionally biased region" description="Basic and acidic residues" evidence="3">
    <location>
        <begin position="25"/>
        <end position="38"/>
    </location>
</feature>
<name>A0A6A6X9W3_9PLEO</name>
<keyword evidence="4" id="KW-0472">Membrane</keyword>
<feature type="transmembrane region" description="Helical" evidence="4">
    <location>
        <begin position="222"/>
        <end position="241"/>
    </location>
</feature>
<keyword evidence="7" id="KW-1185">Reference proteome</keyword>
<dbReference type="PROSITE" id="PS50850">
    <property type="entry name" value="MFS"/>
    <property type="match status" value="1"/>
</dbReference>
<evidence type="ECO:0000256" key="3">
    <source>
        <dbReference type="SAM" id="MobiDB-lite"/>
    </source>
</evidence>
<dbReference type="Gene3D" id="1.20.1250.20">
    <property type="entry name" value="MFS general substrate transporter like domains"/>
    <property type="match status" value="2"/>
</dbReference>
<keyword evidence="4" id="KW-0812">Transmembrane</keyword>
<evidence type="ECO:0000256" key="4">
    <source>
        <dbReference type="SAM" id="Phobius"/>
    </source>
</evidence>
<feature type="transmembrane region" description="Helical" evidence="4">
    <location>
        <begin position="191"/>
        <end position="210"/>
    </location>
</feature>
<evidence type="ECO:0000256" key="1">
    <source>
        <dbReference type="ARBA" id="ARBA00004141"/>
    </source>
</evidence>
<dbReference type="EMBL" id="MU001937">
    <property type="protein sequence ID" value="KAF2793209.1"/>
    <property type="molecule type" value="Genomic_DNA"/>
</dbReference>
<evidence type="ECO:0000313" key="7">
    <source>
        <dbReference type="Proteomes" id="UP000799757"/>
    </source>
</evidence>
<dbReference type="AlphaFoldDB" id="A0A6A6X9W3"/>
<proteinExistence type="inferred from homology"/>
<sequence length="461" mass="49498">MAPNTESIELETNNSFNPRIRSSHPQRDGGAEMEREATDETDVQGQSFSSLPPVDRGKDAYLFLAAAFWMELLVWGFPFAYGVFQSYYMSHPPFSSHPANISVIGTSAMGIMYMSSPAIFPVLQRYPQTKRPAIALGLVTMCLSLGLSSLCNTVGGLIATQGVLYAIGGTLAYNPVILGVDEWFVRRKGRAFGAMWAGTGLGGVIIPLLLQSLLTKYGFRNTLRIWAVVLFASTVPLTLFLKSRIPTSRTMHRRTLNLSFLRTPTFLLLQTGNILEGLGYFIPSIYLPTYALTIGASASLSTLPVVLFNVTSVFGCVLMGLIIDRWHVSTCILISTLGSTLSIFLLWGFSSRIPTLLVFSAVYGLFAGCWSSTYPGVVRAVKSSMPGVDTDVDGMMVLATLGVGRGIGNLVSGPVSEALVKGGRMGGYAGYGGTYGPLVVFTGVSAFCGGIGVLGWRSGRM</sequence>
<feature type="transmembrane region" description="Helical" evidence="4">
    <location>
        <begin position="435"/>
        <end position="456"/>
    </location>
</feature>
<feature type="transmembrane region" description="Helical" evidence="4">
    <location>
        <begin position="135"/>
        <end position="158"/>
    </location>
</feature>
<feature type="transmembrane region" description="Helical" evidence="4">
    <location>
        <begin position="101"/>
        <end position="123"/>
    </location>
</feature>
<dbReference type="GO" id="GO:0022857">
    <property type="term" value="F:transmembrane transporter activity"/>
    <property type="evidence" value="ECO:0007669"/>
    <property type="project" value="InterPro"/>
</dbReference>
<comment type="subcellular location">
    <subcellularLocation>
        <location evidence="1">Membrane</location>
        <topology evidence="1">Multi-pass membrane protein</topology>
    </subcellularLocation>
</comment>
<feature type="transmembrane region" description="Helical" evidence="4">
    <location>
        <begin position="355"/>
        <end position="374"/>
    </location>
</feature>
<dbReference type="PANTHER" id="PTHR11360">
    <property type="entry name" value="MONOCARBOXYLATE TRANSPORTER"/>
    <property type="match status" value="1"/>
</dbReference>
<feature type="compositionally biased region" description="Polar residues" evidence="3">
    <location>
        <begin position="1"/>
        <end position="17"/>
    </location>
</feature>
<dbReference type="OrthoDB" id="2213137at2759"/>
<accession>A0A6A6X9W3</accession>
<feature type="transmembrane region" description="Helical" evidence="4">
    <location>
        <begin position="164"/>
        <end position="184"/>
    </location>
</feature>
<dbReference type="PANTHER" id="PTHR11360:SF287">
    <property type="entry name" value="MFS MONOCARBOXYLATE TRANSPORTER"/>
    <property type="match status" value="1"/>
</dbReference>
<gene>
    <name evidence="6" type="ORF">K505DRAFT_325602</name>
</gene>
<dbReference type="Pfam" id="PF07690">
    <property type="entry name" value="MFS_1"/>
    <property type="match status" value="1"/>
</dbReference>
<feature type="domain" description="Major facilitator superfamily (MFS) profile" evidence="5">
    <location>
        <begin position="265"/>
        <end position="461"/>
    </location>
</feature>
<evidence type="ECO:0000313" key="6">
    <source>
        <dbReference type="EMBL" id="KAF2793209.1"/>
    </source>
</evidence>
<comment type="similarity">
    <text evidence="2">Belongs to the major facilitator superfamily. Monocarboxylate porter (TC 2.A.1.13) family.</text>
</comment>
<feature type="transmembrane region" description="Helical" evidence="4">
    <location>
        <begin position="302"/>
        <end position="323"/>
    </location>
</feature>
<evidence type="ECO:0000259" key="5">
    <source>
        <dbReference type="PROSITE" id="PS50850"/>
    </source>
</evidence>